<dbReference type="PANTHER" id="PTHR30273">
    <property type="entry name" value="PERIPLASMIC SIGNAL SENSOR AND SIGMA FACTOR ACTIVATOR FECR-RELATED"/>
    <property type="match status" value="1"/>
</dbReference>
<dbReference type="Gene3D" id="3.55.50.30">
    <property type="match status" value="1"/>
</dbReference>
<organism evidence="3 4">
    <name type="scientific">Sphingobacterium multivorum</name>
    <dbReference type="NCBI Taxonomy" id="28454"/>
    <lineage>
        <taxon>Bacteria</taxon>
        <taxon>Pseudomonadati</taxon>
        <taxon>Bacteroidota</taxon>
        <taxon>Sphingobacteriia</taxon>
        <taxon>Sphingobacteriales</taxon>
        <taxon>Sphingobacteriaceae</taxon>
        <taxon>Sphingobacterium</taxon>
    </lineage>
</organism>
<gene>
    <name evidence="3" type="ORF">NCTC11343_01920</name>
</gene>
<dbReference type="GO" id="GO:0016989">
    <property type="term" value="F:sigma factor antagonist activity"/>
    <property type="evidence" value="ECO:0007669"/>
    <property type="project" value="TreeGrafter"/>
</dbReference>
<feature type="domain" description="FecR protein" evidence="1">
    <location>
        <begin position="185"/>
        <end position="278"/>
    </location>
</feature>
<name>A0A2X2KTF0_SPHMU</name>
<dbReference type="Pfam" id="PF16344">
    <property type="entry name" value="FecR_C"/>
    <property type="match status" value="1"/>
</dbReference>
<dbReference type="AlphaFoldDB" id="A0A2X2KTF0"/>
<accession>A0A2X2KTF0</accession>
<dbReference type="GeneID" id="97181274"/>
<reference evidence="3 4" key="1">
    <citation type="submission" date="2018-06" db="EMBL/GenBank/DDBJ databases">
        <authorList>
            <consortium name="Pathogen Informatics"/>
            <person name="Doyle S."/>
        </authorList>
    </citation>
    <scope>NUCLEOTIDE SEQUENCE [LARGE SCALE GENOMIC DNA]</scope>
    <source>
        <strain evidence="3 4">NCTC11343</strain>
    </source>
</reference>
<dbReference type="Proteomes" id="UP000251241">
    <property type="component" value="Unassembled WGS sequence"/>
</dbReference>
<dbReference type="Pfam" id="PF04773">
    <property type="entry name" value="FecR"/>
    <property type="match status" value="1"/>
</dbReference>
<feature type="domain" description="Protein FecR C-terminal" evidence="2">
    <location>
        <begin position="319"/>
        <end position="385"/>
    </location>
</feature>
<protein>
    <submittedName>
        <fullName evidence="3">Fec operon regulator FecR</fullName>
    </submittedName>
</protein>
<evidence type="ECO:0000259" key="1">
    <source>
        <dbReference type="Pfam" id="PF04773"/>
    </source>
</evidence>
<dbReference type="EMBL" id="UAUU01000008">
    <property type="protein sequence ID" value="SPZ85359.1"/>
    <property type="molecule type" value="Genomic_DNA"/>
</dbReference>
<dbReference type="InterPro" id="IPR006860">
    <property type="entry name" value="FecR"/>
</dbReference>
<dbReference type="RefSeq" id="WP_112374476.1">
    <property type="nucleotide sequence ID" value="NZ_CP069793.1"/>
</dbReference>
<evidence type="ECO:0000313" key="4">
    <source>
        <dbReference type="Proteomes" id="UP000251241"/>
    </source>
</evidence>
<proteinExistence type="predicted"/>
<dbReference type="PANTHER" id="PTHR30273:SF2">
    <property type="entry name" value="PROTEIN FECR"/>
    <property type="match status" value="1"/>
</dbReference>
<dbReference type="InterPro" id="IPR012373">
    <property type="entry name" value="Ferrdict_sens_TM"/>
</dbReference>
<evidence type="ECO:0000259" key="2">
    <source>
        <dbReference type="Pfam" id="PF16344"/>
    </source>
</evidence>
<dbReference type="Gene3D" id="2.60.120.1440">
    <property type="match status" value="1"/>
</dbReference>
<evidence type="ECO:0000313" key="3">
    <source>
        <dbReference type="EMBL" id="SPZ85359.1"/>
    </source>
</evidence>
<sequence>MRLTDDIKQLIIKYIGDNLTSDEKTDLKLWLDESAEHRIFFEDLLDRDDFINDLNQWSLLQASDTMDWNERLKTKTLETIRTSAIKPSPIRNLKRLLPYAAALISLILGGLMYFIVVKKQATPISDRMVLNDVEAQNNNAEIRLSNGKVLQVSSQKGALVSGDKLTYEDGTVLQNESLKEDLMATVNTPAGTMLKLQLEDGSEITLNAKTTLKYPLHFAKNKRVVEVDGEAYFKIAKNKKVPFQVVSNGQLIEVTGTEFNVNTYSKSQSSTTLVEGSINLSAQGQTLQLRPNQQALLASGQLSKKVVDPANYIAWLDNKFYFNETDLHTALQLIGQWYDLQIIYTQPIKETLLYGEIQRTKSLSAVLKILERSHIKFELIQENGIRKLFVSN</sequence>
<dbReference type="InterPro" id="IPR032508">
    <property type="entry name" value="FecR_C"/>
</dbReference>